<protein>
    <submittedName>
        <fullName evidence="2">Uncharacterized protein</fullName>
    </submittedName>
</protein>
<keyword evidence="1" id="KW-0812">Transmembrane</keyword>
<reference evidence="2" key="1">
    <citation type="submission" date="2021-01" db="EMBL/GenBank/DDBJ databases">
        <title>Whole genome shotgun sequence of Planobispora takensis NBRC 109077.</title>
        <authorList>
            <person name="Komaki H."/>
            <person name="Tamura T."/>
        </authorList>
    </citation>
    <scope>NUCLEOTIDE SEQUENCE</scope>
    <source>
        <strain evidence="2">NBRC 109077</strain>
    </source>
</reference>
<dbReference type="AlphaFoldDB" id="A0A8J3SZ28"/>
<keyword evidence="1" id="KW-1133">Transmembrane helix</keyword>
<feature type="transmembrane region" description="Helical" evidence="1">
    <location>
        <begin position="214"/>
        <end position="233"/>
    </location>
</feature>
<feature type="transmembrane region" description="Helical" evidence="1">
    <location>
        <begin position="12"/>
        <end position="32"/>
    </location>
</feature>
<comment type="caution">
    <text evidence="2">The sequence shown here is derived from an EMBL/GenBank/DDBJ whole genome shotgun (WGS) entry which is preliminary data.</text>
</comment>
<proteinExistence type="predicted"/>
<keyword evidence="1" id="KW-0472">Membrane</keyword>
<sequence length="235" mass="25919">MQAVVPVRGAVPYGARVALLFVLALSTVIVHLNQNPALRDAEELIGDLRAGVVTKVVYDGSWPAYGSMTWSRGPLSWSQARFDQPGDVWDPVTTRLIPEALERRQEAFMARVRAAAGPSVEIVRTDGGRGFRGLPVFTGSPAYGRWWQPFAPVAVAAEVLAWLLMLTRRDHRYASRPAWMWMFLTGGSFLYVLLEPYPLWRGRPYEVLPPRARIDGTGGFLLAVAVMLGLGLATA</sequence>
<organism evidence="2 3">
    <name type="scientific">Planobispora takensis</name>
    <dbReference type="NCBI Taxonomy" id="1367882"/>
    <lineage>
        <taxon>Bacteria</taxon>
        <taxon>Bacillati</taxon>
        <taxon>Actinomycetota</taxon>
        <taxon>Actinomycetes</taxon>
        <taxon>Streptosporangiales</taxon>
        <taxon>Streptosporangiaceae</taxon>
        <taxon>Planobispora</taxon>
    </lineage>
</organism>
<evidence type="ECO:0000313" key="3">
    <source>
        <dbReference type="Proteomes" id="UP000634476"/>
    </source>
</evidence>
<dbReference type="EMBL" id="BOOK01000001">
    <property type="protein sequence ID" value="GIH98128.1"/>
    <property type="molecule type" value="Genomic_DNA"/>
</dbReference>
<gene>
    <name evidence="2" type="ORF">Pta02_01370</name>
</gene>
<evidence type="ECO:0000256" key="1">
    <source>
        <dbReference type="SAM" id="Phobius"/>
    </source>
</evidence>
<dbReference type="Proteomes" id="UP000634476">
    <property type="component" value="Unassembled WGS sequence"/>
</dbReference>
<accession>A0A8J3SZ28</accession>
<feature type="transmembrane region" description="Helical" evidence="1">
    <location>
        <begin position="178"/>
        <end position="194"/>
    </location>
</feature>
<name>A0A8J3SZ28_9ACTN</name>
<dbReference type="RefSeq" id="WP_203872629.1">
    <property type="nucleotide sequence ID" value="NZ_BOOK01000001.1"/>
</dbReference>
<evidence type="ECO:0000313" key="2">
    <source>
        <dbReference type="EMBL" id="GIH98128.1"/>
    </source>
</evidence>
<keyword evidence="3" id="KW-1185">Reference proteome</keyword>
<feature type="transmembrane region" description="Helical" evidence="1">
    <location>
        <begin position="146"/>
        <end position="166"/>
    </location>
</feature>